<dbReference type="EMBL" id="UINC01051408">
    <property type="protein sequence ID" value="SVB65537.1"/>
    <property type="molecule type" value="Genomic_DNA"/>
</dbReference>
<name>A0A382FTP4_9ZZZZ</name>
<gene>
    <name evidence="1" type="ORF">METZ01_LOCUS218391</name>
</gene>
<dbReference type="InterPro" id="IPR004564">
    <property type="entry name" value="OM_lipoprot_carrier_LolA-like"/>
</dbReference>
<organism evidence="1">
    <name type="scientific">marine metagenome</name>
    <dbReference type="NCBI Taxonomy" id="408172"/>
    <lineage>
        <taxon>unclassified sequences</taxon>
        <taxon>metagenomes</taxon>
        <taxon>ecological metagenomes</taxon>
    </lineage>
</organism>
<sequence length="160" mass="18581">MQNIKNFSANFIQSDGQSIEEGIVYIGKDRIKVDYFNPSKISIIMDKDKAMYVNYDLGEVQYFDPQNSAAGIFINIFKNNFFLDGAGIDIKNMNIFLNKEVIIDNDKFSLLILFEKNPYILRKIHIEYNNTYYSVALSNHNFNAVFDKKFFTMANPLIIN</sequence>
<dbReference type="Gene3D" id="2.50.20.10">
    <property type="entry name" value="Lipoprotein localisation LolA/LolB/LppX"/>
    <property type="match status" value="1"/>
</dbReference>
<reference evidence="1" key="1">
    <citation type="submission" date="2018-05" db="EMBL/GenBank/DDBJ databases">
        <authorList>
            <person name="Lanie J.A."/>
            <person name="Ng W.-L."/>
            <person name="Kazmierczak K.M."/>
            <person name="Andrzejewski T.M."/>
            <person name="Davidsen T.M."/>
            <person name="Wayne K.J."/>
            <person name="Tettelin H."/>
            <person name="Glass J.I."/>
            <person name="Rusch D."/>
            <person name="Podicherti R."/>
            <person name="Tsui H.-C.T."/>
            <person name="Winkler M.E."/>
        </authorList>
    </citation>
    <scope>NUCLEOTIDE SEQUENCE</scope>
</reference>
<dbReference type="AlphaFoldDB" id="A0A382FTP4"/>
<evidence type="ECO:0000313" key="1">
    <source>
        <dbReference type="EMBL" id="SVB65537.1"/>
    </source>
</evidence>
<accession>A0A382FTP4</accession>
<dbReference type="SUPFAM" id="SSF89392">
    <property type="entry name" value="Prokaryotic lipoproteins and lipoprotein localization factors"/>
    <property type="match status" value="1"/>
</dbReference>
<proteinExistence type="predicted"/>
<protein>
    <submittedName>
        <fullName evidence="1">Uncharacterized protein</fullName>
    </submittedName>
</protein>
<dbReference type="Pfam" id="PF03548">
    <property type="entry name" value="LolA"/>
    <property type="match status" value="1"/>
</dbReference>
<dbReference type="InterPro" id="IPR029046">
    <property type="entry name" value="LolA/LolB/LppX"/>
</dbReference>